<name>A0A919S340_9ACTN</name>
<dbReference type="PANTHER" id="PTHR10515:SF0">
    <property type="entry name" value="THYMIDINE PHOSPHORYLASE"/>
    <property type="match status" value="1"/>
</dbReference>
<dbReference type="InterPro" id="IPR000312">
    <property type="entry name" value="Glycosyl_Trfase_fam3"/>
</dbReference>
<dbReference type="FunFam" id="3.40.1030.10:FF:000001">
    <property type="entry name" value="Thymidine phosphorylase"/>
    <property type="match status" value="1"/>
</dbReference>
<dbReference type="GO" id="GO:0006206">
    <property type="term" value="P:pyrimidine nucleobase metabolic process"/>
    <property type="evidence" value="ECO:0007669"/>
    <property type="project" value="InterPro"/>
</dbReference>
<dbReference type="InterPro" id="IPR013102">
    <property type="entry name" value="PYNP_C"/>
</dbReference>
<dbReference type="Gene3D" id="3.90.1170.30">
    <property type="entry name" value="Pyrimidine nucleoside phosphorylase-like, C-terminal domain"/>
    <property type="match status" value="1"/>
</dbReference>
<dbReference type="InterPro" id="IPR036320">
    <property type="entry name" value="Glycosyl_Trfase_fam3_N_dom_sf"/>
</dbReference>
<proteinExistence type="inferred from homology"/>
<dbReference type="FunFam" id="1.20.970.10:FF:000004">
    <property type="entry name" value="Thymidine phosphorylase"/>
    <property type="match status" value="1"/>
</dbReference>
<dbReference type="NCBIfam" id="NF004490">
    <property type="entry name" value="PRK05820.1"/>
    <property type="match status" value="1"/>
</dbReference>
<dbReference type="PIRSF" id="PIRSF000478">
    <property type="entry name" value="TP_PyNP"/>
    <property type="match status" value="1"/>
</dbReference>
<dbReference type="Pfam" id="PF02885">
    <property type="entry name" value="Glycos_trans_3N"/>
    <property type="match status" value="1"/>
</dbReference>
<evidence type="ECO:0000256" key="3">
    <source>
        <dbReference type="ARBA" id="ARBA00022676"/>
    </source>
</evidence>
<evidence type="ECO:0000256" key="1">
    <source>
        <dbReference type="ARBA" id="ARBA00006915"/>
    </source>
</evidence>
<dbReference type="RefSeq" id="WP_212986383.1">
    <property type="nucleotide sequence ID" value="NZ_BAABEA010000017.1"/>
</dbReference>
<keyword evidence="3" id="KW-0328">Glycosyltransferase</keyword>
<keyword evidence="4" id="KW-0808">Transferase</keyword>
<evidence type="ECO:0000259" key="5">
    <source>
        <dbReference type="SMART" id="SM00941"/>
    </source>
</evidence>
<dbReference type="Proteomes" id="UP000681340">
    <property type="component" value="Unassembled WGS sequence"/>
</dbReference>
<dbReference type="GO" id="GO:0005829">
    <property type="term" value="C:cytosol"/>
    <property type="evidence" value="ECO:0007669"/>
    <property type="project" value="TreeGrafter"/>
</dbReference>
<comment type="similarity">
    <text evidence="1">Belongs to the thymidine/pyrimidine-nucleoside phosphorylase family.</text>
</comment>
<dbReference type="InterPro" id="IPR017459">
    <property type="entry name" value="Glycosyl_Trfase_fam3_N_dom"/>
</dbReference>
<dbReference type="InterPro" id="IPR017872">
    <property type="entry name" value="Pyrmidine_PPase_CS"/>
</dbReference>
<dbReference type="AlphaFoldDB" id="A0A919S340"/>
<evidence type="ECO:0000313" key="7">
    <source>
        <dbReference type="Proteomes" id="UP000681340"/>
    </source>
</evidence>
<gene>
    <name evidence="6" type="primary">deoA</name>
    <name evidence="6" type="ORF">Aau02nite_02240</name>
</gene>
<keyword evidence="7" id="KW-1185">Reference proteome</keyword>
<dbReference type="GO" id="GO:0009032">
    <property type="term" value="F:thymidine phosphorylase activity"/>
    <property type="evidence" value="ECO:0007669"/>
    <property type="project" value="TreeGrafter"/>
</dbReference>
<dbReference type="EMBL" id="BOQL01000003">
    <property type="protein sequence ID" value="GIM63164.1"/>
    <property type="molecule type" value="Genomic_DNA"/>
</dbReference>
<dbReference type="SUPFAM" id="SSF47648">
    <property type="entry name" value="Nucleoside phosphorylase/phosphoribosyltransferase N-terminal domain"/>
    <property type="match status" value="1"/>
</dbReference>
<organism evidence="6 7">
    <name type="scientific">Actinoplanes auranticolor</name>
    <dbReference type="NCBI Taxonomy" id="47988"/>
    <lineage>
        <taxon>Bacteria</taxon>
        <taxon>Bacillati</taxon>
        <taxon>Actinomycetota</taxon>
        <taxon>Actinomycetes</taxon>
        <taxon>Micromonosporales</taxon>
        <taxon>Micromonosporaceae</taxon>
        <taxon>Actinoplanes</taxon>
    </lineage>
</organism>
<evidence type="ECO:0000256" key="4">
    <source>
        <dbReference type="ARBA" id="ARBA00022679"/>
    </source>
</evidence>
<protein>
    <submittedName>
        <fullName evidence="6">Thymidine phosphorylase</fullName>
    </submittedName>
</protein>
<dbReference type="PROSITE" id="PS00647">
    <property type="entry name" value="THYMID_PHOSPHORYLASE"/>
    <property type="match status" value="1"/>
</dbReference>
<dbReference type="SMART" id="SM00941">
    <property type="entry name" value="PYNP_C"/>
    <property type="match status" value="1"/>
</dbReference>
<dbReference type="NCBIfam" id="TIGR02644">
    <property type="entry name" value="Y_phosphoryl"/>
    <property type="match status" value="1"/>
</dbReference>
<dbReference type="Gene3D" id="3.40.1030.10">
    <property type="entry name" value="Nucleoside phosphorylase/phosphoribosyltransferase catalytic domain"/>
    <property type="match status" value="1"/>
</dbReference>
<dbReference type="InterPro" id="IPR035902">
    <property type="entry name" value="Nuc_phospho_transferase"/>
</dbReference>
<evidence type="ECO:0000256" key="2">
    <source>
        <dbReference type="ARBA" id="ARBA00011738"/>
    </source>
</evidence>
<dbReference type="SUPFAM" id="SSF52418">
    <property type="entry name" value="Nucleoside phosphorylase/phosphoribosyltransferase catalytic domain"/>
    <property type="match status" value="1"/>
</dbReference>
<feature type="domain" description="Pyrimidine nucleoside phosphorylase C-terminal" evidence="5">
    <location>
        <begin position="336"/>
        <end position="410"/>
    </location>
</feature>
<comment type="subunit">
    <text evidence="2">Homodimer.</text>
</comment>
<reference evidence="6" key="1">
    <citation type="submission" date="2021-03" db="EMBL/GenBank/DDBJ databases">
        <title>Whole genome shotgun sequence of Actinoplanes auranticolor NBRC 12245.</title>
        <authorList>
            <person name="Komaki H."/>
            <person name="Tamura T."/>
        </authorList>
    </citation>
    <scope>NUCLEOTIDE SEQUENCE</scope>
    <source>
        <strain evidence="6">NBRC 12245</strain>
    </source>
</reference>
<dbReference type="SUPFAM" id="SSF54680">
    <property type="entry name" value="Pyrimidine nucleoside phosphorylase C-terminal domain"/>
    <property type="match status" value="1"/>
</dbReference>
<sequence length="425" mass="43688">MSEFAAVDVIRTKRDGGVLSDAAIDWVVDAYTRGAVADEQMSALAMAILLRGMTPGEIARWTAAMIASGERLDLSAVSRPTVDKHSTGGVGDKITLPLTPLVAACGAAVPQLSGRGLGHTGGTLDKLESVPGWRATLSNDEFVRQLQDVGAVICAAGDGLAPADRKLYALRDVTGTVEAIPLIASSIMSKKIAEGTGALVLDVKVGTGAFMKDVGTARELARTMVELGKAHGVRTVALLTDMNTPLGLAVGNAVEVEESLEVLAGGGPADVVELTLALAREMLAAAGLDTDPAEVLRSGAAMDSWRAMIRAQGGDPDAALPTARETEVLRAETDGVVAGIDAMDVGLAAWRLGAGRARKEDPVSFGAGIMLKVRPGDTVRAGDVLLELRTDEAGRIPAALATAATAVRIAPTATTPAPLLIDRIA</sequence>
<dbReference type="Pfam" id="PF00591">
    <property type="entry name" value="Glycos_transf_3"/>
    <property type="match status" value="1"/>
</dbReference>
<dbReference type="Pfam" id="PF07831">
    <property type="entry name" value="PYNP_C"/>
    <property type="match status" value="1"/>
</dbReference>
<dbReference type="Gene3D" id="1.20.970.10">
    <property type="entry name" value="Transferase, Pyrimidine Nucleoside Phosphorylase, Chain C"/>
    <property type="match status" value="1"/>
</dbReference>
<dbReference type="PANTHER" id="PTHR10515">
    <property type="entry name" value="THYMIDINE PHOSPHORYLASE"/>
    <property type="match status" value="1"/>
</dbReference>
<dbReference type="GO" id="GO:0006213">
    <property type="term" value="P:pyrimidine nucleoside metabolic process"/>
    <property type="evidence" value="ECO:0007669"/>
    <property type="project" value="InterPro"/>
</dbReference>
<dbReference type="GO" id="GO:0004645">
    <property type="term" value="F:1,4-alpha-oligoglucan phosphorylase activity"/>
    <property type="evidence" value="ECO:0007669"/>
    <property type="project" value="InterPro"/>
</dbReference>
<evidence type="ECO:0000313" key="6">
    <source>
        <dbReference type="EMBL" id="GIM63164.1"/>
    </source>
</evidence>
<accession>A0A919S340</accession>
<dbReference type="InterPro" id="IPR018090">
    <property type="entry name" value="Pyrmidine_PPas_bac/euk"/>
</dbReference>
<dbReference type="InterPro" id="IPR000053">
    <property type="entry name" value="Thymidine/pyrmidine_PPase"/>
</dbReference>
<dbReference type="InterPro" id="IPR036566">
    <property type="entry name" value="PYNP-like_C_sf"/>
</dbReference>
<comment type="caution">
    <text evidence="6">The sequence shown here is derived from an EMBL/GenBank/DDBJ whole genome shotgun (WGS) entry which is preliminary data.</text>
</comment>